<comment type="caution">
    <text evidence="1">The sequence shown here is derived from an EMBL/GenBank/DDBJ whole genome shotgun (WGS) entry which is preliminary data.</text>
</comment>
<organism evidence="1 2">
    <name type="scientific">Vitis vinifera</name>
    <name type="common">Grape</name>
    <dbReference type="NCBI Taxonomy" id="29760"/>
    <lineage>
        <taxon>Eukaryota</taxon>
        <taxon>Viridiplantae</taxon>
        <taxon>Streptophyta</taxon>
        <taxon>Embryophyta</taxon>
        <taxon>Tracheophyta</taxon>
        <taxon>Spermatophyta</taxon>
        <taxon>Magnoliopsida</taxon>
        <taxon>eudicotyledons</taxon>
        <taxon>Gunneridae</taxon>
        <taxon>Pentapetalae</taxon>
        <taxon>rosids</taxon>
        <taxon>Vitales</taxon>
        <taxon>Vitaceae</taxon>
        <taxon>Viteae</taxon>
        <taxon>Vitis</taxon>
    </lineage>
</organism>
<evidence type="ECO:0000313" key="2">
    <source>
        <dbReference type="Proteomes" id="UP000288805"/>
    </source>
</evidence>
<reference evidence="1 2" key="1">
    <citation type="journal article" date="2018" name="PLoS Genet.">
        <title>Population sequencing reveals clonal diversity and ancestral inbreeding in the grapevine cultivar Chardonnay.</title>
        <authorList>
            <person name="Roach M.J."/>
            <person name="Johnson D.L."/>
            <person name="Bohlmann J."/>
            <person name="van Vuuren H.J."/>
            <person name="Jones S.J."/>
            <person name="Pretorius I.S."/>
            <person name="Schmidt S.A."/>
            <person name="Borneman A.R."/>
        </authorList>
    </citation>
    <scope>NUCLEOTIDE SEQUENCE [LARGE SCALE GENOMIC DNA]</scope>
    <source>
        <strain evidence="2">cv. Chardonnay</strain>
        <tissue evidence="1">Leaf</tissue>
    </source>
</reference>
<proteinExistence type="predicted"/>
<evidence type="ECO:0000313" key="1">
    <source>
        <dbReference type="EMBL" id="RVW23734.1"/>
    </source>
</evidence>
<accession>A0A438CKJ7</accession>
<dbReference type="Proteomes" id="UP000288805">
    <property type="component" value="Unassembled WGS sequence"/>
</dbReference>
<gene>
    <name evidence="1" type="ORF">CK203_100815</name>
</gene>
<dbReference type="EMBL" id="QGNW01002188">
    <property type="protein sequence ID" value="RVW23734.1"/>
    <property type="molecule type" value="Genomic_DNA"/>
</dbReference>
<protein>
    <submittedName>
        <fullName evidence="1">Uncharacterized protein</fullName>
    </submittedName>
</protein>
<dbReference type="AlphaFoldDB" id="A0A438CKJ7"/>
<name>A0A438CKJ7_VITVI</name>
<sequence>MMEFNCIEDGHVGLEALPKLVSASSCMAFTNKALVAKANKFPRIAPLSSLGLLDPGNRLLRMLFQNGNLLEFLENAEKDPSGKEVVALAKEVEPPKALELSCVPEEVLDSLPSNFFKFSRLLGLHVEGFEKEISSLLQKLE</sequence>